<evidence type="ECO:0000313" key="3">
    <source>
        <dbReference type="EMBL" id="QQZ49348.1"/>
    </source>
</evidence>
<dbReference type="PRINTS" id="PR00039">
    <property type="entry name" value="HTHLYSR"/>
</dbReference>
<organism evidence="3">
    <name type="scientific">Phenylobacterium glaciei</name>
    <dbReference type="NCBI Taxonomy" id="2803784"/>
    <lineage>
        <taxon>Bacteria</taxon>
        <taxon>Pseudomonadati</taxon>
        <taxon>Pseudomonadota</taxon>
        <taxon>Alphaproteobacteria</taxon>
        <taxon>Caulobacterales</taxon>
        <taxon>Caulobacteraceae</taxon>
        <taxon>Phenylobacterium</taxon>
    </lineage>
</organism>
<name>A0A974P281_9CAUL</name>
<protein>
    <submittedName>
        <fullName evidence="3">LysR family transcriptional regulator</fullName>
    </submittedName>
</protein>
<dbReference type="SUPFAM" id="SSF46785">
    <property type="entry name" value="Winged helix' DNA-binding domain"/>
    <property type="match status" value="1"/>
</dbReference>
<dbReference type="AlphaFoldDB" id="A0A974P281"/>
<dbReference type="InterPro" id="IPR036390">
    <property type="entry name" value="WH_DNA-bd_sf"/>
</dbReference>
<dbReference type="GO" id="GO:0043565">
    <property type="term" value="F:sequence-specific DNA binding"/>
    <property type="evidence" value="ECO:0007669"/>
    <property type="project" value="TreeGrafter"/>
</dbReference>
<sequence>MTRIPSTSALRLLETAVRRRSYSHAATELNLSHSAVGQQIRRLEEDLGRRLFQRQGLSMAPTAEAQELAAAYVAARDTIERTWMRLAQGASQTTVVLSVEPAMARLWLAPGSAPCAPPFRKSRSRSRPPATWPISKATTWTWPFALAVAAGLASRLSRSWKTTCFPCAVRNWPRREAWPGPRTCWPRPAARRS</sequence>
<dbReference type="PANTHER" id="PTHR30537">
    <property type="entry name" value="HTH-TYPE TRANSCRIPTIONAL REGULATOR"/>
    <property type="match status" value="1"/>
</dbReference>
<dbReference type="GO" id="GO:0006351">
    <property type="term" value="P:DNA-templated transcription"/>
    <property type="evidence" value="ECO:0007669"/>
    <property type="project" value="TreeGrafter"/>
</dbReference>
<dbReference type="InterPro" id="IPR000847">
    <property type="entry name" value="LysR_HTH_N"/>
</dbReference>
<dbReference type="PROSITE" id="PS50931">
    <property type="entry name" value="HTH_LYSR"/>
    <property type="match status" value="1"/>
</dbReference>
<evidence type="ECO:0000259" key="2">
    <source>
        <dbReference type="PROSITE" id="PS50931"/>
    </source>
</evidence>
<dbReference type="GO" id="GO:0003700">
    <property type="term" value="F:DNA-binding transcription factor activity"/>
    <property type="evidence" value="ECO:0007669"/>
    <property type="project" value="InterPro"/>
</dbReference>
<feature type="domain" description="HTH lysR-type" evidence="2">
    <location>
        <begin position="5"/>
        <end position="62"/>
    </location>
</feature>
<proteinExistence type="inferred from homology"/>
<accession>A0A974P281</accession>
<gene>
    <name evidence="3" type="ORF">JKL49_20175</name>
</gene>
<reference evidence="3" key="1">
    <citation type="submission" date="2021-01" db="EMBL/GenBank/DDBJ databases">
        <title>Genome sequence of Phenylobacterium sp. 20VBR1 isolated from a valley glaceir, Ny-Alesund, Svalbard.</title>
        <authorList>
            <person name="Thomas F.A."/>
            <person name="Krishnan K.P."/>
            <person name="Sinha R.K."/>
        </authorList>
    </citation>
    <scope>NUCLEOTIDE SEQUENCE</scope>
    <source>
        <strain evidence="3">20VBR1</strain>
    </source>
</reference>
<evidence type="ECO:0000256" key="1">
    <source>
        <dbReference type="ARBA" id="ARBA00009437"/>
    </source>
</evidence>
<dbReference type="Gene3D" id="1.10.10.10">
    <property type="entry name" value="Winged helix-like DNA-binding domain superfamily/Winged helix DNA-binding domain"/>
    <property type="match status" value="1"/>
</dbReference>
<dbReference type="PANTHER" id="PTHR30537:SF74">
    <property type="entry name" value="HTH-TYPE TRANSCRIPTIONAL REGULATOR TRPI"/>
    <property type="match status" value="1"/>
</dbReference>
<dbReference type="InterPro" id="IPR036388">
    <property type="entry name" value="WH-like_DNA-bd_sf"/>
</dbReference>
<dbReference type="EMBL" id="CP068570">
    <property type="protein sequence ID" value="QQZ49348.1"/>
    <property type="molecule type" value="Genomic_DNA"/>
</dbReference>
<comment type="similarity">
    <text evidence="1">Belongs to the LysR transcriptional regulatory family.</text>
</comment>
<dbReference type="Pfam" id="PF00126">
    <property type="entry name" value="HTH_1"/>
    <property type="match status" value="1"/>
</dbReference>
<dbReference type="InterPro" id="IPR058163">
    <property type="entry name" value="LysR-type_TF_proteobact-type"/>
</dbReference>